<evidence type="ECO:0000313" key="1">
    <source>
        <dbReference type="EMBL" id="AIW62595.1"/>
    </source>
</evidence>
<name>A0A0A0V7J4_SCYTH</name>
<reference evidence="1" key="1">
    <citation type="submission" date="2013-11" db="EMBL/GenBank/DDBJ databases">
        <authorList>
            <person name="Thropp P.A."/>
            <person name="Correa S.M."/>
            <person name="Garb J.E."/>
            <person name="Binford G.J."/>
        </authorList>
    </citation>
    <scope>NUCLEOTIDE SEQUENCE</scope>
    <source>
        <tissue evidence="1">Venom gland</tissue>
    </source>
</reference>
<feature type="non-terminal residue" evidence="1">
    <location>
        <position position="43"/>
    </location>
</feature>
<reference evidence="1" key="2">
    <citation type="journal article" date="2014" name="J. Proteome Res.">
        <title>Spit and venom from scytodes spiders: a diverse and distinct cocktail.</title>
        <authorList>
            <person name="Zobel-Thropp P.A."/>
            <person name="Correa S.M."/>
            <person name="Garb J.E."/>
            <person name="Binford G.J."/>
        </authorList>
    </citation>
    <scope>NUCLEOTIDE SEQUENCE</scope>
    <source>
        <tissue evidence="1">Venom gland</tissue>
    </source>
</reference>
<organism evidence="1">
    <name type="scientific">Scytodes thoracica</name>
    <name type="common">Spitting spider</name>
    <name type="synonym">Aranea thoracica</name>
    <dbReference type="NCBI Taxonomy" id="1112478"/>
    <lineage>
        <taxon>Eukaryota</taxon>
        <taxon>Metazoa</taxon>
        <taxon>Ecdysozoa</taxon>
        <taxon>Arthropoda</taxon>
        <taxon>Chelicerata</taxon>
        <taxon>Arachnida</taxon>
        <taxon>Araneae</taxon>
        <taxon>Araneomorphae</taxon>
        <taxon>Haplogynae</taxon>
        <taxon>Scytodoidea</taxon>
        <taxon>Scytodidae</taxon>
        <taxon>Scytodes</taxon>
    </lineage>
</organism>
<proteinExistence type="evidence at transcript level"/>
<accession>A0A0A0V7J4</accession>
<dbReference type="EMBL" id="KF860676">
    <property type="protein sequence ID" value="AIW62595.1"/>
    <property type="molecule type" value="mRNA"/>
</dbReference>
<dbReference type="AlphaFoldDB" id="A0A0A0V7J4"/>
<sequence length="43" mass="5024">MFVTNCGVITEETLAYPSKKEKKRKFKPDENLEIVNAVYHPVR</sequence>
<protein>
    <submittedName>
        <fullName evidence="1">Uncharacterized protein</fullName>
    </submittedName>
</protein>